<name>A0A0A7EJ14_9GAMM</name>
<evidence type="ECO:0000256" key="1">
    <source>
        <dbReference type="SAM" id="SignalP"/>
    </source>
</evidence>
<dbReference type="InterPro" id="IPR054215">
    <property type="entry name" value="DUF6923"/>
</dbReference>
<dbReference type="EMBL" id="CP009889">
    <property type="protein sequence ID" value="AIY66655.1"/>
    <property type="molecule type" value="Genomic_DNA"/>
</dbReference>
<feature type="domain" description="DUF4842" evidence="2">
    <location>
        <begin position="450"/>
        <end position="667"/>
    </location>
</feature>
<sequence>MRTSILSLLFLSSWATAAPFDTCPSKAFLVQGETATIFGVNLVSGSYNRFADNVGTNKKVNGFGFSVHDRYLYGWDYSRRDIARIGKDYVLEPLVTSGFPNIDFYVGDVSVLQNAYYAYRKGADYGLYRVSLDPDSNDYLAATRIVNGSSLNLNIFDLAFHPDQNLAYSVDRNGNLRSIDVETGSSANLGFTGVTGTFGAVYFDVEGFLYISRNSDGHIFRVDVNNPSLTTLFAYGPSSGNNDGARCATAPIVDESEPPTLDYGDAPDSYATSLSANGARHGKGSLYFGSSVSAEYTPKTVDDDDGVNFLTSLETGLDTLLSFSLSAPGYVNAWVDWNGNGQFDDNEQIISQFLASAGENRMLIEVPIDASEGSTWARFRVSNTASISAIGGVDSGEVEDINVSIVASGVAETATAWQTAAFEDLWPQQGDYDFNDVVVKYRIFKSQVGNQVVRFKVQGELLAVGASYHNAFAVRFGSIRRNDVNEALVRLTINGEQVNKNALESGRSEAILVALDDTKVIANARAGCKYFRTEPGCLDQAPVPFTVTLPLINSINDSVSLFDEISPFIFAVNGFDHGPFVDINNARGWEVHLKNHSPTEAFNSAYFDQGDDMSGTNGNFQTLNGLPWALIIGTSWDHPTESTDMLLAYPEFKSFAESAGSTNTTWFNNAISGYSVQN</sequence>
<evidence type="ECO:0000313" key="6">
    <source>
        <dbReference type="Proteomes" id="UP000030341"/>
    </source>
</evidence>
<dbReference type="Pfam" id="PF20009">
    <property type="entry name" value="GEVED"/>
    <property type="match status" value="1"/>
</dbReference>
<evidence type="ECO:0000313" key="5">
    <source>
        <dbReference type="EMBL" id="AIY66655.1"/>
    </source>
</evidence>
<dbReference type="InterPro" id="IPR011044">
    <property type="entry name" value="Quino_amine_DH_bsu"/>
</dbReference>
<dbReference type="OrthoDB" id="1204817at2"/>
<gene>
    <name evidence="5" type="ORF">OM33_16080</name>
</gene>
<dbReference type="InterPro" id="IPR011042">
    <property type="entry name" value="6-blade_b-propeller_TolB-like"/>
</dbReference>
<dbReference type="Pfam" id="PF16130">
    <property type="entry name" value="DUF4842"/>
    <property type="match status" value="1"/>
</dbReference>
<dbReference type="SUPFAM" id="SSF50969">
    <property type="entry name" value="YVTN repeat-like/Quinoprotein amine dehydrogenase"/>
    <property type="match status" value="1"/>
</dbReference>
<protein>
    <submittedName>
        <fullName evidence="5">Uncharacterized protein</fullName>
    </submittedName>
</protein>
<dbReference type="NCBIfam" id="TIGR04456">
    <property type="entry name" value="LruC_dom"/>
    <property type="match status" value="1"/>
</dbReference>
<dbReference type="Gene3D" id="2.120.10.30">
    <property type="entry name" value="TolB, C-terminal domain"/>
    <property type="match status" value="1"/>
</dbReference>
<accession>A0A0A7EJ14</accession>
<dbReference type="InterPro" id="IPR045474">
    <property type="entry name" value="GEVED"/>
</dbReference>
<dbReference type="eggNOG" id="COG3391">
    <property type="taxonomic scope" value="Bacteria"/>
</dbReference>
<keyword evidence="1" id="KW-0732">Signal</keyword>
<proteinExistence type="predicted"/>
<feature type="signal peptide" evidence="1">
    <location>
        <begin position="1"/>
        <end position="17"/>
    </location>
</feature>
<feature type="domain" description="DUF6923" evidence="4">
    <location>
        <begin position="54"/>
        <end position="249"/>
    </location>
</feature>
<dbReference type="InterPro" id="IPR031025">
    <property type="entry name" value="LruC_dom"/>
</dbReference>
<dbReference type="InterPro" id="IPR032295">
    <property type="entry name" value="DUF4842"/>
</dbReference>
<dbReference type="KEGG" id="pseo:OM33_16080"/>
<reference evidence="5 6" key="1">
    <citation type="submission" date="2014-11" db="EMBL/GenBank/DDBJ databases">
        <title>Complete Genome Sequence of Pseudoalteromonas sp. Strain OCN003 Isolated from Kaneohe Bay, Oahu, Hawaii.</title>
        <authorList>
            <person name="Beurmann S."/>
            <person name="Videau P."/>
            <person name="Ushijima B."/>
            <person name="Smith A.M."/>
            <person name="Aeby G.S."/>
            <person name="Callahan S.M."/>
            <person name="Belcaid M."/>
        </authorList>
    </citation>
    <scope>NUCLEOTIDE SEQUENCE [LARGE SCALE GENOMIC DNA]</scope>
    <source>
        <strain evidence="5 6">OCN003</strain>
    </source>
</reference>
<evidence type="ECO:0000259" key="4">
    <source>
        <dbReference type="Pfam" id="PF21959"/>
    </source>
</evidence>
<evidence type="ECO:0000259" key="2">
    <source>
        <dbReference type="Pfam" id="PF16130"/>
    </source>
</evidence>
<feature type="domain" description="GEVED" evidence="3">
    <location>
        <begin position="330"/>
        <end position="400"/>
    </location>
</feature>
<dbReference type="AlphaFoldDB" id="A0A0A7EJ14"/>
<feature type="chain" id="PRO_5002028352" evidence="1">
    <location>
        <begin position="18"/>
        <end position="678"/>
    </location>
</feature>
<evidence type="ECO:0000259" key="3">
    <source>
        <dbReference type="Pfam" id="PF20009"/>
    </source>
</evidence>
<organism evidence="5 6">
    <name type="scientific">Pseudoalteromonas piratica</name>
    <dbReference type="NCBI Taxonomy" id="1348114"/>
    <lineage>
        <taxon>Bacteria</taxon>
        <taxon>Pseudomonadati</taxon>
        <taxon>Pseudomonadota</taxon>
        <taxon>Gammaproteobacteria</taxon>
        <taxon>Alteromonadales</taxon>
        <taxon>Pseudoalteromonadaceae</taxon>
        <taxon>Pseudoalteromonas</taxon>
    </lineage>
</organism>
<dbReference type="STRING" id="1348114.OM33_16080"/>
<dbReference type="Pfam" id="PF21959">
    <property type="entry name" value="DUF6923"/>
    <property type="match status" value="1"/>
</dbReference>
<dbReference type="RefSeq" id="WP_040135052.1">
    <property type="nucleotide sequence ID" value="NZ_CP009889.1"/>
</dbReference>
<dbReference type="Proteomes" id="UP000030341">
    <property type="component" value="Chromosome 2"/>
</dbReference>
<keyword evidence="6" id="KW-1185">Reference proteome</keyword>
<dbReference type="HOGENOM" id="CLU_030248_0_0_6"/>